<evidence type="ECO:0000259" key="2">
    <source>
        <dbReference type="Pfam" id="PF22942"/>
    </source>
</evidence>
<dbReference type="EMBL" id="JACCJB010000022">
    <property type="protein sequence ID" value="KAF6218289.1"/>
    <property type="molecule type" value="Genomic_DNA"/>
</dbReference>
<gene>
    <name evidence="3" type="ORF">HO133_005635</name>
</gene>
<reference evidence="3 4" key="1">
    <citation type="journal article" date="2020" name="Genomics">
        <title>Complete, high-quality genomes from long-read metagenomic sequencing of two wolf lichen thalli reveals enigmatic genome architecture.</title>
        <authorList>
            <person name="McKenzie S.K."/>
            <person name="Walston R.F."/>
            <person name="Allen J.L."/>
        </authorList>
    </citation>
    <scope>NUCLEOTIDE SEQUENCE [LARGE SCALE GENOMIC DNA]</scope>
    <source>
        <strain evidence="3">WasteWater1</strain>
    </source>
</reference>
<feature type="compositionally biased region" description="Basic and acidic residues" evidence="1">
    <location>
        <begin position="10"/>
        <end position="41"/>
    </location>
</feature>
<name>A0A8H6C7X1_9LECA</name>
<comment type="caution">
    <text evidence="3">The sequence shown here is derived from an EMBL/GenBank/DDBJ whole genome shotgun (WGS) entry which is preliminary data.</text>
</comment>
<evidence type="ECO:0000256" key="1">
    <source>
        <dbReference type="SAM" id="MobiDB-lite"/>
    </source>
</evidence>
<dbReference type="PANTHER" id="PTHR46411:SF3">
    <property type="entry name" value="AAA+ ATPASE DOMAIN-CONTAINING PROTEIN"/>
    <property type="match status" value="1"/>
</dbReference>
<dbReference type="InterPro" id="IPR054289">
    <property type="entry name" value="DUF7025"/>
</dbReference>
<dbReference type="Proteomes" id="UP000593566">
    <property type="component" value="Unassembled WGS sequence"/>
</dbReference>
<feature type="compositionally biased region" description="Basic residues" evidence="1">
    <location>
        <begin position="130"/>
        <end position="142"/>
    </location>
</feature>
<accession>A0A8H6C7X1</accession>
<proteinExistence type="predicted"/>
<dbReference type="AlphaFoldDB" id="A0A8H6C7X1"/>
<dbReference type="RefSeq" id="XP_037147724.1">
    <property type="nucleotide sequence ID" value="XM_037296543.1"/>
</dbReference>
<feature type="region of interest" description="Disordered" evidence="1">
    <location>
        <begin position="124"/>
        <end position="157"/>
    </location>
</feature>
<feature type="domain" description="DUF7025" evidence="2">
    <location>
        <begin position="303"/>
        <end position="426"/>
    </location>
</feature>
<dbReference type="PANTHER" id="PTHR46411">
    <property type="entry name" value="FAMILY ATPASE, PUTATIVE-RELATED"/>
    <property type="match status" value="1"/>
</dbReference>
<protein>
    <recommendedName>
        <fullName evidence="2">DUF7025 domain-containing protein</fullName>
    </recommendedName>
</protein>
<keyword evidence="4" id="KW-1185">Reference proteome</keyword>
<dbReference type="Pfam" id="PF22942">
    <property type="entry name" value="DUF7025"/>
    <property type="match status" value="1"/>
</dbReference>
<evidence type="ECO:0000313" key="4">
    <source>
        <dbReference type="Proteomes" id="UP000593566"/>
    </source>
</evidence>
<feature type="region of interest" description="Disordered" evidence="1">
    <location>
        <begin position="1"/>
        <end position="41"/>
    </location>
</feature>
<sequence length="441" mass="49958">MSLPFGADPKNGRDTHASDSMPKDGDIHGSHHHERPENTDPHYNEYATILKTHLGIVESELSRLKSTQISELGEAEKYHTAREFEVGEKDMHVQEARALRVHPWKWREVKNKYGINPSLPALIVSSNGHGRPRRGSTKRRSTRHNDTPGSGNSILEEDPPFENAYRLAINSKILLNLLNDCTGMDFPEDRNVWLRPFKYLVAYEMEIRQTLQDVEVIFDQFEAGSRLSDQIDTSQPNSEVSIPGAKPMREGEELMAGAAELAPHAMDASRAKVERDHLRCLVEFMDTDMQDIFDVKRQVADQTLKEVAFEHLWLLYRPGDLVYSTTSPEESKTCQAYRVLHVTGGRPILDPANKSKIYAVRNRKDRESETEENVCDNIRGSYSYVTPFIIDCFSVDFDGDRLGPKPMRVVIPEYSGKRKVDALEVMSPEAGKTVSNTLCTS</sequence>
<dbReference type="GeneID" id="59334040"/>
<organism evidence="3 4">
    <name type="scientific">Letharia lupina</name>
    <dbReference type="NCBI Taxonomy" id="560253"/>
    <lineage>
        <taxon>Eukaryota</taxon>
        <taxon>Fungi</taxon>
        <taxon>Dikarya</taxon>
        <taxon>Ascomycota</taxon>
        <taxon>Pezizomycotina</taxon>
        <taxon>Lecanoromycetes</taxon>
        <taxon>OSLEUM clade</taxon>
        <taxon>Lecanoromycetidae</taxon>
        <taxon>Lecanorales</taxon>
        <taxon>Lecanorineae</taxon>
        <taxon>Parmeliaceae</taxon>
        <taxon>Letharia</taxon>
    </lineage>
</organism>
<evidence type="ECO:0000313" key="3">
    <source>
        <dbReference type="EMBL" id="KAF6218289.1"/>
    </source>
</evidence>